<dbReference type="OrthoDB" id="272392at2759"/>
<evidence type="ECO:0000313" key="1">
    <source>
        <dbReference type="EMBL" id="GES82593.1"/>
    </source>
</evidence>
<dbReference type="AlphaFoldDB" id="A0A8H3QK18"/>
<reference evidence="1" key="1">
    <citation type="submission" date="2019-10" db="EMBL/GenBank/DDBJ databases">
        <title>Conservation and host-specific expression of non-tandemly repeated heterogenous ribosome RNA gene in arbuscular mycorrhizal fungi.</title>
        <authorList>
            <person name="Maeda T."/>
            <person name="Kobayashi Y."/>
            <person name="Nakagawa T."/>
            <person name="Ezawa T."/>
            <person name="Yamaguchi K."/>
            <person name="Bino T."/>
            <person name="Nishimoto Y."/>
            <person name="Shigenobu S."/>
            <person name="Kawaguchi M."/>
        </authorList>
    </citation>
    <scope>NUCLEOTIDE SEQUENCE</scope>
    <source>
        <strain evidence="1">HR1</strain>
    </source>
</reference>
<dbReference type="EMBL" id="BLAL01000061">
    <property type="protein sequence ID" value="GES82593.1"/>
    <property type="molecule type" value="Genomic_DNA"/>
</dbReference>
<evidence type="ECO:0000313" key="2">
    <source>
        <dbReference type="Proteomes" id="UP000615446"/>
    </source>
</evidence>
<accession>A0A8H3QK18</accession>
<dbReference type="Proteomes" id="UP000615446">
    <property type="component" value="Unassembled WGS sequence"/>
</dbReference>
<sequence length="155" mass="17847">MDKNKTNFKFSKQIIPKTCDLSKSSSCNSIHYSIDQNEVLAKVNFGIYVKYMNEWVRHRRADKITYYILLNGKGTFNGFIEVQNISQRTNKYKELKMTFKKIQASEAEQHELAKVTNFIPTKKQMAGVKAKLMTVTDDDSVATGLKCKSNFDNIE</sequence>
<comment type="caution">
    <text evidence="1">The sequence shown here is derived from an EMBL/GenBank/DDBJ whole genome shotgun (WGS) entry which is preliminary data.</text>
</comment>
<name>A0A8H3QK18_9GLOM</name>
<protein>
    <submittedName>
        <fullName evidence="1">Uncharacterized protein</fullName>
    </submittedName>
</protein>
<proteinExistence type="predicted"/>
<gene>
    <name evidence="1" type="ORF">RCL2_000978900</name>
</gene>
<organism evidence="1 2">
    <name type="scientific">Rhizophagus clarus</name>
    <dbReference type="NCBI Taxonomy" id="94130"/>
    <lineage>
        <taxon>Eukaryota</taxon>
        <taxon>Fungi</taxon>
        <taxon>Fungi incertae sedis</taxon>
        <taxon>Mucoromycota</taxon>
        <taxon>Glomeromycotina</taxon>
        <taxon>Glomeromycetes</taxon>
        <taxon>Glomerales</taxon>
        <taxon>Glomeraceae</taxon>
        <taxon>Rhizophagus</taxon>
    </lineage>
</organism>